<evidence type="ECO:0000256" key="3">
    <source>
        <dbReference type="ARBA" id="ARBA00022729"/>
    </source>
</evidence>
<evidence type="ECO:0000256" key="5">
    <source>
        <dbReference type="SAM" id="SignalP"/>
    </source>
</evidence>
<comment type="subcellular location">
    <subcellularLocation>
        <location evidence="1">Secreted</location>
    </subcellularLocation>
</comment>
<dbReference type="Pfam" id="PF01391">
    <property type="entry name" value="Collagen"/>
    <property type="match status" value="1"/>
</dbReference>
<protein>
    <submittedName>
        <fullName evidence="7">Complement c1q tumor necrosis factor-related protein 3-like</fullName>
    </submittedName>
</protein>
<dbReference type="Gene3D" id="2.60.120.40">
    <property type="match status" value="1"/>
</dbReference>
<dbReference type="SMART" id="SM00110">
    <property type="entry name" value="C1Q"/>
    <property type="match status" value="1"/>
</dbReference>
<evidence type="ECO:0000313" key="7">
    <source>
        <dbReference type="EMBL" id="GFN78454.1"/>
    </source>
</evidence>
<evidence type="ECO:0000313" key="8">
    <source>
        <dbReference type="Proteomes" id="UP000735302"/>
    </source>
</evidence>
<dbReference type="PROSITE" id="PS50871">
    <property type="entry name" value="C1Q"/>
    <property type="match status" value="1"/>
</dbReference>
<keyword evidence="2" id="KW-0964">Secreted</keyword>
<evidence type="ECO:0000256" key="2">
    <source>
        <dbReference type="ARBA" id="ARBA00022525"/>
    </source>
</evidence>
<feature type="signal peptide" evidence="5">
    <location>
        <begin position="1"/>
        <end position="35"/>
    </location>
</feature>
<dbReference type="PANTHER" id="PTHR15427:SF33">
    <property type="entry name" value="COLLAGEN IV NC1 DOMAIN-CONTAINING PROTEIN"/>
    <property type="match status" value="1"/>
</dbReference>
<accession>A0AAV3Y5R7</accession>
<dbReference type="AlphaFoldDB" id="A0AAV3Y5R7"/>
<feature type="chain" id="PRO_5043932343" evidence="5">
    <location>
        <begin position="36"/>
        <end position="275"/>
    </location>
</feature>
<name>A0AAV3Y5R7_9GAST</name>
<dbReference type="EMBL" id="BLXT01000588">
    <property type="protein sequence ID" value="GFN78454.1"/>
    <property type="molecule type" value="Genomic_DNA"/>
</dbReference>
<feature type="domain" description="C1q" evidence="6">
    <location>
        <begin position="147"/>
        <end position="275"/>
    </location>
</feature>
<organism evidence="7 8">
    <name type="scientific">Plakobranchus ocellatus</name>
    <dbReference type="NCBI Taxonomy" id="259542"/>
    <lineage>
        <taxon>Eukaryota</taxon>
        <taxon>Metazoa</taxon>
        <taxon>Spiralia</taxon>
        <taxon>Lophotrochozoa</taxon>
        <taxon>Mollusca</taxon>
        <taxon>Gastropoda</taxon>
        <taxon>Heterobranchia</taxon>
        <taxon>Euthyneura</taxon>
        <taxon>Panpulmonata</taxon>
        <taxon>Sacoglossa</taxon>
        <taxon>Placobranchoidea</taxon>
        <taxon>Plakobranchidae</taxon>
        <taxon>Plakobranchus</taxon>
    </lineage>
</organism>
<feature type="region of interest" description="Disordered" evidence="4">
    <location>
        <begin position="61"/>
        <end position="150"/>
    </location>
</feature>
<proteinExistence type="predicted"/>
<dbReference type="SUPFAM" id="SSF49842">
    <property type="entry name" value="TNF-like"/>
    <property type="match status" value="1"/>
</dbReference>
<comment type="caution">
    <text evidence="7">The sequence shown here is derived from an EMBL/GenBank/DDBJ whole genome shotgun (WGS) entry which is preliminary data.</text>
</comment>
<dbReference type="PRINTS" id="PR00007">
    <property type="entry name" value="COMPLEMNTC1Q"/>
</dbReference>
<evidence type="ECO:0000256" key="1">
    <source>
        <dbReference type="ARBA" id="ARBA00004613"/>
    </source>
</evidence>
<keyword evidence="8" id="KW-1185">Reference proteome</keyword>
<keyword evidence="3 5" id="KW-0732">Signal</keyword>
<gene>
    <name evidence="7" type="ORF">PoB_000496000</name>
</gene>
<dbReference type="InterPro" id="IPR050392">
    <property type="entry name" value="Collagen/C1q_domain"/>
</dbReference>
<dbReference type="Pfam" id="PF00386">
    <property type="entry name" value="C1q"/>
    <property type="match status" value="1"/>
</dbReference>
<dbReference type="GO" id="GO:0005581">
    <property type="term" value="C:collagen trimer"/>
    <property type="evidence" value="ECO:0007669"/>
    <property type="project" value="UniProtKB-KW"/>
</dbReference>
<sequence length="275" mass="29472">MALRMCLYSDICRLVTGMALALLLLLPTLFGAVHSISRDNMMDEWCNNKCCVVMPGPQGPTGNPGMPGPQGRDGLVGPKGDKGDMGNKGFTGMPGEKGPDGPKGQRGRKGDHGPPGPAGPQGVKGDIGPLGPIGPRGEVGPRGPRGKEPPRIAFSVTRLESLGPVPQKTQVSFDKIHLNLGDSFDVYSSHFVCKVNGTYLFTVHMLSMENVTAYGWIMLNKAHQMAFHGQAPHGTGSNTIILRLVKDDHVWVQLNENSAIHKMLSSFSGHILYED</sequence>
<evidence type="ECO:0000256" key="4">
    <source>
        <dbReference type="SAM" id="MobiDB-lite"/>
    </source>
</evidence>
<dbReference type="InterPro" id="IPR008983">
    <property type="entry name" value="Tumour_necrosis_fac-like_dom"/>
</dbReference>
<dbReference type="Proteomes" id="UP000735302">
    <property type="component" value="Unassembled WGS sequence"/>
</dbReference>
<feature type="compositionally biased region" description="Low complexity" evidence="4">
    <location>
        <begin position="133"/>
        <end position="142"/>
    </location>
</feature>
<reference evidence="7 8" key="1">
    <citation type="journal article" date="2021" name="Elife">
        <title>Chloroplast acquisition without the gene transfer in kleptoplastic sea slugs, Plakobranchus ocellatus.</title>
        <authorList>
            <person name="Maeda T."/>
            <person name="Takahashi S."/>
            <person name="Yoshida T."/>
            <person name="Shimamura S."/>
            <person name="Takaki Y."/>
            <person name="Nagai Y."/>
            <person name="Toyoda A."/>
            <person name="Suzuki Y."/>
            <person name="Arimoto A."/>
            <person name="Ishii H."/>
            <person name="Satoh N."/>
            <person name="Nishiyama T."/>
            <person name="Hasebe M."/>
            <person name="Maruyama T."/>
            <person name="Minagawa J."/>
            <person name="Obokata J."/>
            <person name="Shigenobu S."/>
        </authorList>
    </citation>
    <scope>NUCLEOTIDE SEQUENCE [LARGE SCALE GENOMIC DNA]</scope>
</reference>
<dbReference type="InterPro" id="IPR008160">
    <property type="entry name" value="Collagen"/>
</dbReference>
<dbReference type="PANTHER" id="PTHR15427">
    <property type="entry name" value="EMILIN ELASTIN MICROFIBRIL INTERFACE-LOCATED PROTEIN ELASTIN MICROFIBRIL INTERFACER"/>
    <property type="match status" value="1"/>
</dbReference>
<dbReference type="InterPro" id="IPR001073">
    <property type="entry name" value="C1q_dom"/>
</dbReference>
<evidence type="ECO:0000259" key="6">
    <source>
        <dbReference type="PROSITE" id="PS50871"/>
    </source>
</evidence>